<keyword evidence="2" id="KW-1133">Transmembrane helix</keyword>
<dbReference type="Pfam" id="PF13568">
    <property type="entry name" value="OMP_b-brl_2"/>
    <property type="match status" value="1"/>
</dbReference>
<protein>
    <submittedName>
        <fullName evidence="4">PorT family protein</fullName>
    </submittedName>
</protein>
<feature type="domain" description="Outer membrane protein beta-barrel" evidence="3">
    <location>
        <begin position="234"/>
        <end position="364"/>
    </location>
</feature>
<feature type="compositionally biased region" description="Acidic residues" evidence="1">
    <location>
        <begin position="207"/>
        <end position="216"/>
    </location>
</feature>
<reference evidence="4 5" key="1">
    <citation type="submission" date="2022-03" db="EMBL/GenBank/DDBJ databases">
        <title>Parabacteroides sp. nov. isolated from swine feces.</title>
        <authorList>
            <person name="Bak J.E."/>
        </authorList>
    </citation>
    <scope>NUCLEOTIDE SEQUENCE [LARGE SCALE GENOMIC DNA]</scope>
    <source>
        <strain evidence="4 5">AGMB00274</strain>
    </source>
</reference>
<dbReference type="InterPro" id="IPR011250">
    <property type="entry name" value="OMP/PagP_B-barrel"/>
</dbReference>
<dbReference type="InterPro" id="IPR025665">
    <property type="entry name" value="Beta-barrel_OMP_2"/>
</dbReference>
<accession>A0ABT0BZX2</accession>
<keyword evidence="5" id="KW-1185">Reference proteome</keyword>
<feature type="transmembrane region" description="Helical" evidence="2">
    <location>
        <begin position="48"/>
        <end position="69"/>
    </location>
</feature>
<name>A0ABT0BZX2_9BACT</name>
<evidence type="ECO:0000256" key="2">
    <source>
        <dbReference type="SAM" id="Phobius"/>
    </source>
</evidence>
<keyword evidence="2" id="KW-0472">Membrane</keyword>
<feature type="region of interest" description="Disordered" evidence="1">
    <location>
        <begin position="122"/>
        <end position="168"/>
    </location>
</feature>
<organism evidence="4 5">
    <name type="scientific">Parabacteroides faecalis</name>
    <dbReference type="NCBI Taxonomy" id="2924040"/>
    <lineage>
        <taxon>Bacteria</taxon>
        <taxon>Pseudomonadati</taxon>
        <taxon>Bacteroidota</taxon>
        <taxon>Bacteroidia</taxon>
        <taxon>Bacteroidales</taxon>
        <taxon>Tannerellaceae</taxon>
        <taxon>Parabacteroides</taxon>
    </lineage>
</organism>
<dbReference type="SUPFAM" id="SSF56925">
    <property type="entry name" value="OMPA-like"/>
    <property type="match status" value="1"/>
</dbReference>
<dbReference type="Proteomes" id="UP001165444">
    <property type="component" value="Unassembled WGS sequence"/>
</dbReference>
<proteinExistence type="predicted"/>
<feature type="compositionally biased region" description="Acidic residues" evidence="1">
    <location>
        <begin position="127"/>
        <end position="147"/>
    </location>
</feature>
<dbReference type="RefSeq" id="WP_243324180.1">
    <property type="nucleotide sequence ID" value="NZ_JAKZMM010000013.1"/>
</dbReference>
<keyword evidence="2" id="KW-0812">Transmembrane</keyword>
<evidence type="ECO:0000313" key="5">
    <source>
        <dbReference type="Proteomes" id="UP001165444"/>
    </source>
</evidence>
<sequence length="393" mass="44637">MEEKQHDIIEVCRRRKEEFRLPLPVDGWERLEADLKELEKPARRRSVWWRWLAAAALLAGITFSGWWLWQMPEVEPLPEEVVTESVPEEVRPVIPEVEVLPLAYLSVSEEEFPLHSVAIPEEKTESISEEPEIVSSSEETEETEEAMPETSVWTLPEEEQPRRRKGSWSFGLAAGGSGAMNLSLASADNDYVAQDPTQPGGDGSYGDGDEDKPEEDLQTRGLSAVSGIREPSFDYHHRLPISFGLSARYAWKPDLGIETGLTYTWLYSSLRSGSYRTGEQSLHYLGIPLKLNWTFWRKDNLSFYLSGGGLQEYCVSARRQFIGESSYSLPVNRWQTSIQGGLGFQIQVYKSVSIYLEPNFGYYFDMLGTSQVETYRTENPLNIGLQIGVRFGK</sequence>
<gene>
    <name evidence="4" type="ORF">MUN53_06750</name>
</gene>
<dbReference type="EMBL" id="JAKZMM010000013">
    <property type="protein sequence ID" value="MCJ2380310.1"/>
    <property type="molecule type" value="Genomic_DNA"/>
</dbReference>
<comment type="caution">
    <text evidence="4">The sequence shown here is derived from an EMBL/GenBank/DDBJ whole genome shotgun (WGS) entry which is preliminary data.</text>
</comment>
<evidence type="ECO:0000259" key="3">
    <source>
        <dbReference type="Pfam" id="PF13568"/>
    </source>
</evidence>
<evidence type="ECO:0000313" key="4">
    <source>
        <dbReference type="EMBL" id="MCJ2380310.1"/>
    </source>
</evidence>
<evidence type="ECO:0000256" key="1">
    <source>
        <dbReference type="SAM" id="MobiDB-lite"/>
    </source>
</evidence>
<feature type="region of interest" description="Disordered" evidence="1">
    <location>
        <begin position="191"/>
        <end position="217"/>
    </location>
</feature>